<dbReference type="SUPFAM" id="SSF52540">
    <property type="entry name" value="P-loop containing nucleoside triphosphate hydrolases"/>
    <property type="match status" value="2"/>
</dbReference>
<dbReference type="Gene3D" id="3.30.70.1620">
    <property type="match status" value="1"/>
</dbReference>
<name>A0A1B7TKF6_9ASCO</name>
<proteinExistence type="inferred from homology"/>
<dbReference type="GO" id="GO:0005524">
    <property type="term" value="F:ATP binding"/>
    <property type="evidence" value="ECO:0007669"/>
    <property type="project" value="InterPro"/>
</dbReference>
<comment type="similarity">
    <text evidence="2">Belongs to the SMC family.</text>
</comment>
<evidence type="ECO:0000256" key="3">
    <source>
        <dbReference type="SAM" id="Coils"/>
    </source>
</evidence>
<dbReference type="InterPro" id="IPR003395">
    <property type="entry name" value="RecF/RecN/SMC_N"/>
</dbReference>
<dbReference type="Proteomes" id="UP000092321">
    <property type="component" value="Unassembled WGS sequence"/>
</dbReference>
<keyword evidence="1 3" id="KW-0175">Coiled coil</keyword>
<dbReference type="InterPro" id="IPR010935">
    <property type="entry name" value="SMC_hinge"/>
</dbReference>
<dbReference type="GO" id="GO:0007059">
    <property type="term" value="P:chromosome segregation"/>
    <property type="evidence" value="ECO:0007669"/>
    <property type="project" value="UniProtKB-ARBA"/>
</dbReference>
<keyword evidence="6" id="KW-1185">Reference proteome</keyword>
<dbReference type="AlphaFoldDB" id="A0A1B7TKF6"/>
<dbReference type="GO" id="GO:0005634">
    <property type="term" value="C:nucleus"/>
    <property type="evidence" value="ECO:0007669"/>
    <property type="project" value="UniProtKB-SubCell"/>
</dbReference>
<gene>
    <name evidence="5" type="ORF">HANVADRAFT_51104</name>
</gene>
<dbReference type="InterPro" id="IPR036277">
    <property type="entry name" value="SMC_hinge_sf"/>
</dbReference>
<comment type="subcellular location">
    <subcellularLocation>
        <location evidence="2">Nucleus</location>
    </subcellularLocation>
</comment>
<reference evidence="6" key="1">
    <citation type="journal article" date="2016" name="Proc. Natl. Acad. Sci. U.S.A.">
        <title>Comparative genomics of biotechnologically important yeasts.</title>
        <authorList>
            <person name="Riley R."/>
            <person name="Haridas S."/>
            <person name="Wolfe K.H."/>
            <person name="Lopes M.R."/>
            <person name="Hittinger C.T."/>
            <person name="Goeker M."/>
            <person name="Salamov A.A."/>
            <person name="Wisecaver J.H."/>
            <person name="Long T.M."/>
            <person name="Calvey C.H."/>
            <person name="Aerts A.L."/>
            <person name="Barry K.W."/>
            <person name="Choi C."/>
            <person name="Clum A."/>
            <person name="Coughlan A.Y."/>
            <person name="Deshpande S."/>
            <person name="Douglass A.P."/>
            <person name="Hanson S.J."/>
            <person name="Klenk H.-P."/>
            <person name="LaButti K.M."/>
            <person name="Lapidus A."/>
            <person name="Lindquist E.A."/>
            <person name="Lipzen A.M."/>
            <person name="Meier-Kolthoff J.P."/>
            <person name="Ohm R.A."/>
            <person name="Otillar R.P."/>
            <person name="Pangilinan J.L."/>
            <person name="Peng Y."/>
            <person name="Rokas A."/>
            <person name="Rosa C.A."/>
            <person name="Scheuner C."/>
            <person name="Sibirny A.A."/>
            <person name="Slot J.C."/>
            <person name="Stielow J.B."/>
            <person name="Sun H."/>
            <person name="Kurtzman C.P."/>
            <person name="Blackwell M."/>
            <person name="Grigoriev I.V."/>
            <person name="Jeffries T.W."/>
        </authorList>
    </citation>
    <scope>NUCLEOTIDE SEQUENCE [LARGE SCALE GENOMIC DNA]</scope>
    <source>
        <strain evidence="6">NRRL Y-1626</strain>
    </source>
</reference>
<organism evidence="5 6">
    <name type="scientific">Hanseniaspora valbyensis NRRL Y-1626</name>
    <dbReference type="NCBI Taxonomy" id="766949"/>
    <lineage>
        <taxon>Eukaryota</taxon>
        <taxon>Fungi</taxon>
        <taxon>Dikarya</taxon>
        <taxon>Ascomycota</taxon>
        <taxon>Saccharomycotina</taxon>
        <taxon>Saccharomycetes</taxon>
        <taxon>Saccharomycodales</taxon>
        <taxon>Saccharomycodaceae</taxon>
        <taxon>Hanseniaspora</taxon>
    </lineage>
</organism>
<dbReference type="PIRSF" id="PIRSF005719">
    <property type="entry name" value="SMC"/>
    <property type="match status" value="1"/>
</dbReference>
<dbReference type="EMBL" id="LXPE01000001">
    <property type="protein sequence ID" value="OBA29198.1"/>
    <property type="molecule type" value="Genomic_DNA"/>
</dbReference>
<evidence type="ECO:0000259" key="4">
    <source>
        <dbReference type="SMART" id="SM00968"/>
    </source>
</evidence>
<dbReference type="Gene3D" id="1.20.1060.20">
    <property type="match status" value="1"/>
</dbReference>
<dbReference type="Pfam" id="PF02463">
    <property type="entry name" value="SMC_N"/>
    <property type="match status" value="2"/>
</dbReference>
<evidence type="ECO:0000313" key="5">
    <source>
        <dbReference type="EMBL" id="OBA29198.1"/>
    </source>
</evidence>
<dbReference type="Gene3D" id="3.40.50.300">
    <property type="entry name" value="P-loop containing nucleotide triphosphate hydrolases"/>
    <property type="match status" value="2"/>
</dbReference>
<evidence type="ECO:0000313" key="6">
    <source>
        <dbReference type="Proteomes" id="UP000092321"/>
    </source>
</evidence>
<accession>A0A1B7TKF6</accession>
<keyword evidence="2" id="KW-0539">Nucleus</keyword>
<feature type="domain" description="SMC hinge" evidence="4">
    <location>
        <begin position="510"/>
        <end position="625"/>
    </location>
</feature>
<dbReference type="SMART" id="SM00968">
    <property type="entry name" value="SMC_hinge"/>
    <property type="match status" value="1"/>
</dbReference>
<feature type="coiled-coil region" evidence="3">
    <location>
        <begin position="243"/>
        <end position="309"/>
    </location>
</feature>
<dbReference type="InterPro" id="IPR024704">
    <property type="entry name" value="SMC"/>
</dbReference>
<dbReference type="SUPFAM" id="SSF75553">
    <property type="entry name" value="Smc hinge domain"/>
    <property type="match status" value="1"/>
</dbReference>
<dbReference type="OrthoDB" id="431497at2759"/>
<dbReference type="Pfam" id="PF06470">
    <property type="entry name" value="SMC_hinge"/>
    <property type="match status" value="1"/>
</dbReference>
<sequence length="1199" mass="138129">MYIKRISIQGFKTFKNHVVIENFSPNENIIIGSNGSGKSNLFAAINFAISEDYHNLTTEDRLSLIYQGAGTVMSCFVELEFENGTTIRRTIGLKKDEFSVDGRIKGKNEVKNVLQTLGFPSGSNNYYIVPQGRITSLTNAKDVERLNLLKEVTGANVFEEKLNKSLRDMEENKIKRGRIDSELQELDTRLEDLNEEKTQLVQCQLLEKEKKLLQYSIFDKNLSEINESGNNLQVQYDENIFESQDLMQQLEESENTITKYKKNLKNLQRELNLKDGLDTNELSDLQVEIADLEAKQQLLKTRIAKASASKNEFNTLKQELTYKLDHNIENINLLQPDYKLYTFKQQELQKKIDSLTQRQTYLITKQGTYSKFESQDEKNKWVKYQISALEEEKQEVLKNIENLKINLTIKQIDNLNQEIEADETKLIEELGSQKESLDEDLAILQDEYYEIVDKRTDCWRQEQTTKTLEEQIQQELDSLNRKLNESMDRPTAMGLSNLPMVIQDLNLSSQQVVGKVGDLIKFSDKYKQCIETTAGNALFNVIVDTDETASRIMEEMADKKLGRITFMPLNRIGKFADINYPGNEDSEFIPLIKKIQFNKELDNCMKLIFAKTVVVKELTTGVSLAKKYGLNAVTPDGDRVDGRGALTGGFNDVFGKNGGKNSTNRLDCLINLREKKEELKEVESNLNKIEEELKQFDSEADAMNEQIQDITLQKLDIKEQETLIKKDQLQRRSEVSNLESQLLQLNESSANLEQSISSLQVQIDILQKDLEQPFDKQLSDEETTELNELIQSLQKATQDLQEIDQEFNEKEMVIETTRHENEFNLKPQLNQLTEQELEDEQKLASYEKKLAIVDKKLKNKQEKEKRVKKEIESSNKEVASLLKQKDTENELLQEIYEDQKATLDKLEDLQTKAERLMTHITKNNKRRDVLTNKIVELGFIPEDSLVKFAKLSEDELVEKLKEVTVKLSKFTNVNKRAGESFARFLTKKEDLENKAEELRVSEESIETLIDSLKEQKIEAIETTFQKVAFFFKEIFAKIVPKGNGELIINKKATSDNGTNTDDIYEGVAIQVSFNSKYNEQLFVDQLSGGQKTVCAIALILAIQRVDPAPFYLFDEVDAALDKEFRTSIANVIHDLSHEDENTNRGSQFICTTFRRELLNQADKYFRVRFENKNSIIEEVSKMDAIQFVRGEKRQRISEV</sequence>
<feature type="coiled-coil region" evidence="3">
    <location>
        <begin position="981"/>
        <end position="1015"/>
    </location>
</feature>
<dbReference type="GO" id="GO:0051276">
    <property type="term" value="P:chromosome organization"/>
    <property type="evidence" value="ECO:0007669"/>
    <property type="project" value="InterPro"/>
</dbReference>
<evidence type="ECO:0000256" key="2">
    <source>
        <dbReference type="PIRNR" id="PIRNR005719"/>
    </source>
</evidence>
<feature type="coiled-coil region" evidence="3">
    <location>
        <begin position="669"/>
        <end position="916"/>
    </location>
</feature>
<feature type="coiled-coil region" evidence="3">
    <location>
        <begin position="386"/>
        <end position="489"/>
    </location>
</feature>
<dbReference type="PANTHER" id="PTHR43977">
    <property type="entry name" value="STRUCTURAL MAINTENANCE OF CHROMOSOMES PROTEIN 3"/>
    <property type="match status" value="1"/>
</dbReference>
<dbReference type="InterPro" id="IPR027417">
    <property type="entry name" value="P-loop_NTPase"/>
</dbReference>
<feature type="coiled-coil region" evidence="3">
    <location>
        <begin position="176"/>
        <end position="203"/>
    </location>
</feature>
<dbReference type="GO" id="GO:0005694">
    <property type="term" value="C:chromosome"/>
    <property type="evidence" value="ECO:0007669"/>
    <property type="project" value="InterPro"/>
</dbReference>
<comment type="caution">
    <text evidence="5">The sequence shown here is derived from an EMBL/GenBank/DDBJ whole genome shotgun (WGS) entry which is preliminary data.</text>
</comment>
<dbReference type="GO" id="GO:0016887">
    <property type="term" value="F:ATP hydrolysis activity"/>
    <property type="evidence" value="ECO:0007669"/>
    <property type="project" value="InterPro"/>
</dbReference>
<evidence type="ECO:0000256" key="1">
    <source>
        <dbReference type="ARBA" id="ARBA00023054"/>
    </source>
</evidence>
<protein>
    <recommendedName>
        <fullName evidence="2">Structural maintenance of chromosomes protein</fullName>
    </recommendedName>
</protein>